<name>A0A5R9DU53_9ACTN</name>
<keyword evidence="4" id="KW-1185">Reference proteome</keyword>
<evidence type="ECO:0000256" key="1">
    <source>
        <dbReference type="SAM" id="MobiDB-lite"/>
    </source>
</evidence>
<keyword evidence="2" id="KW-0472">Membrane</keyword>
<evidence type="ECO:0000313" key="4">
    <source>
        <dbReference type="Proteomes" id="UP000305921"/>
    </source>
</evidence>
<dbReference type="EMBL" id="VAWE01000002">
    <property type="protein sequence ID" value="TLQ39268.1"/>
    <property type="molecule type" value="Genomic_DNA"/>
</dbReference>
<feature type="region of interest" description="Disordered" evidence="1">
    <location>
        <begin position="51"/>
        <end position="78"/>
    </location>
</feature>
<feature type="compositionally biased region" description="Gly residues" evidence="1">
    <location>
        <begin position="217"/>
        <end position="228"/>
    </location>
</feature>
<gene>
    <name evidence="3" type="ORF">FEF34_38390</name>
</gene>
<evidence type="ECO:0000313" key="3">
    <source>
        <dbReference type="EMBL" id="TLQ39268.1"/>
    </source>
</evidence>
<feature type="region of interest" description="Disordered" evidence="1">
    <location>
        <begin position="212"/>
        <end position="261"/>
    </location>
</feature>
<keyword evidence="2" id="KW-0812">Transmembrane</keyword>
<comment type="caution">
    <text evidence="3">The sequence shown here is derived from an EMBL/GenBank/DDBJ whole genome shotgun (WGS) entry which is preliminary data.</text>
</comment>
<dbReference type="RefSeq" id="WP_138058080.1">
    <property type="nucleotide sequence ID" value="NZ_VAWE01000002.1"/>
</dbReference>
<feature type="compositionally biased region" description="Polar residues" evidence="1">
    <location>
        <begin position="67"/>
        <end position="78"/>
    </location>
</feature>
<dbReference type="AlphaFoldDB" id="A0A5R9DU53"/>
<feature type="transmembrane region" description="Helical" evidence="2">
    <location>
        <begin position="21"/>
        <end position="44"/>
    </location>
</feature>
<reference evidence="3 4" key="1">
    <citation type="submission" date="2019-05" db="EMBL/GenBank/DDBJ databases">
        <title>Streptomyces marianii sp. nov., a novel marine actinomycete from southern coast of India.</title>
        <authorList>
            <person name="Iniyan A.M."/>
            <person name="Wink J."/>
            <person name="Ramprasad E."/>
            <person name="Ramana C.V."/>
            <person name="Bunk B."/>
            <person name="Sproer C."/>
            <person name="Joseph F.-J.R.S."/>
            <person name="Vincent S.G.P."/>
        </authorList>
    </citation>
    <scope>NUCLEOTIDE SEQUENCE [LARGE SCALE GENOMIC DNA]</scope>
    <source>
        <strain evidence="3 4">ICN19</strain>
    </source>
</reference>
<organism evidence="3 4">
    <name type="scientific">Streptomyces marianii</name>
    <dbReference type="NCBI Taxonomy" id="1817406"/>
    <lineage>
        <taxon>Bacteria</taxon>
        <taxon>Bacillati</taxon>
        <taxon>Actinomycetota</taxon>
        <taxon>Actinomycetes</taxon>
        <taxon>Kitasatosporales</taxon>
        <taxon>Streptomycetaceae</taxon>
        <taxon>Streptomyces</taxon>
    </lineage>
</organism>
<evidence type="ECO:0000256" key="2">
    <source>
        <dbReference type="SAM" id="Phobius"/>
    </source>
</evidence>
<dbReference type="OrthoDB" id="5496837at2"/>
<protein>
    <submittedName>
        <fullName evidence="3">NlpC/P60 family protein</fullName>
    </submittedName>
</protein>
<sequence length="393" mass="41752">MDQRDVMRGALKATGIVKKGAQLKIGAIGMVVFVVGLLVLGMFFPAGRASAASCEDTGPGTGDASAVSESDGSGTQATGTLREKQIGYAKEIDQAAQKAKLPGRATLIALMTAMQESTLQNLDHGDRDSLGLFQQRPSMDWGTKEQIMTPSYAAESFFLGRGTNDGLVDIKGWEKLPLGDAAQKVQKSAFPDLYAGHETAMRKLAKEAGINLERGGSTTGPGTSGGDNGPITSENDDCGVAKPNTGGSAGGKFTDGTQTWKLNNPRSVDEAIAWAKRNSGLGSTNAWYQRCLAFTAIVYGWNYSGVNYAIDHYSVVPKSMQHDGDRNPPAGALMYWDTGRRAGHIAVYLGDGKVASNDILRPGYIDVVDAELFETKWGARYIGWTPPVFPKAG</sequence>
<keyword evidence="2" id="KW-1133">Transmembrane helix</keyword>
<proteinExistence type="predicted"/>
<accession>A0A5R9DU53</accession>
<dbReference type="Proteomes" id="UP000305921">
    <property type="component" value="Unassembled WGS sequence"/>
</dbReference>